<evidence type="ECO:0000256" key="1">
    <source>
        <dbReference type="SAM" id="Coils"/>
    </source>
</evidence>
<dbReference type="Proteomes" id="UP000319103">
    <property type="component" value="Unassembled WGS sequence"/>
</dbReference>
<keyword evidence="1" id="KW-0175">Coiled coil</keyword>
<comment type="caution">
    <text evidence="2">The sequence shown here is derived from an EMBL/GenBank/DDBJ whole genome shotgun (WGS) entry which is preliminary data.</text>
</comment>
<dbReference type="EMBL" id="VIGB01000003">
    <property type="protein sequence ID" value="TQF04798.1"/>
    <property type="molecule type" value="Genomic_DNA"/>
</dbReference>
<accession>A0A540W6Z0</accession>
<name>A0A540W6Z0_9ACTN</name>
<gene>
    <name evidence="2" type="ORF">E6W39_24440</name>
</gene>
<protein>
    <submittedName>
        <fullName evidence="2">Uncharacterized protein</fullName>
    </submittedName>
</protein>
<organism evidence="2 3">
    <name type="scientific">Kitasatospora acidiphila</name>
    <dbReference type="NCBI Taxonomy" id="2567942"/>
    <lineage>
        <taxon>Bacteria</taxon>
        <taxon>Bacillati</taxon>
        <taxon>Actinomycetota</taxon>
        <taxon>Actinomycetes</taxon>
        <taxon>Kitasatosporales</taxon>
        <taxon>Streptomycetaceae</taxon>
        <taxon>Kitasatospora</taxon>
    </lineage>
</organism>
<reference evidence="2 3" key="1">
    <citation type="submission" date="2019-06" db="EMBL/GenBank/DDBJ databases">
        <title>Description of Kitasatospora acidophila sp. nov. isolated from pine grove soil, and reclassification of Streptomyces novaecaesareae to Kitasatospora novaeceasareae comb. nov.</title>
        <authorList>
            <person name="Kim M.J."/>
        </authorList>
    </citation>
    <scope>NUCLEOTIDE SEQUENCE [LARGE SCALE GENOMIC DNA]</scope>
    <source>
        <strain evidence="2 3">MMS16-CNU292</strain>
    </source>
</reference>
<sequence length="120" mass="12881">MKLLSLIRRPATAPWPGNLRTLADDLREALDHNAELAAQLTAARQRADVADARAAADRLERQAAGQRESQVRAELAKLTADLAGLRIANAGLQKQLHDAMGYDDAAQYAIATGTGQPRKA</sequence>
<dbReference type="AlphaFoldDB" id="A0A540W6Z0"/>
<evidence type="ECO:0000313" key="2">
    <source>
        <dbReference type="EMBL" id="TQF04798.1"/>
    </source>
</evidence>
<proteinExistence type="predicted"/>
<evidence type="ECO:0000313" key="3">
    <source>
        <dbReference type="Proteomes" id="UP000319103"/>
    </source>
</evidence>
<dbReference type="RefSeq" id="WP_141635353.1">
    <property type="nucleotide sequence ID" value="NZ_VIGB01000003.1"/>
</dbReference>
<keyword evidence="3" id="KW-1185">Reference proteome</keyword>
<feature type="coiled-coil region" evidence="1">
    <location>
        <begin position="19"/>
        <end position="95"/>
    </location>
</feature>